<evidence type="ECO:0000313" key="3">
    <source>
        <dbReference type="Proteomes" id="UP000008867"/>
    </source>
</evidence>
<sequence length="372" mass="38183">MSVGTVETARKVAGAVEEALCAAGVVEVTVFVSVPLTAKNTLNGNDLAVLAVTFEKRVIEQAGALVGLAGVSAYICGAPSLGDRRRRGGGGGKLIDTAAPPVGINISSSQVLSDVIVPLHPAGPKPIVNLACTGLSSKDFSCPAVFGHVGGSDNKPVPLNMVVKILCNHSNKKVGRTGYHILMGGISNKQATKLKSLLEETSASKCGNGLGTCRVERDNDIGGAAVASELPVVAGRANHIDRRNGAAKVVVGARGKGRGSIVGMSLSIAARGSDVVGVDSRCGAAIVAEEEAKNRPCVVAGSRRKMSSGGVGDGRIGGSVRKGDWTDDGTGGGNGAGRCCDSRRWRRALWRSKTACWQSRWPSLPDRRSASL</sequence>
<dbReference type="Proteomes" id="UP000008867">
    <property type="component" value="Chromosome 5"/>
</dbReference>
<dbReference type="HOGENOM" id="CLU_744279_0_0_1"/>
<accession>E6ZZQ9</accession>
<evidence type="ECO:0000313" key="2">
    <source>
        <dbReference type="EMBL" id="CBQ72739.1"/>
    </source>
</evidence>
<dbReference type="EMBL" id="FQ311470">
    <property type="protein sequence ID" value="CBQ72739.1"/>
    <property type="molecule type" value="Genomic_DNA"/>
</dbReference>
<protein>
    <submittedName>
        <fullName evidence="2">Uncharacterized protein</fullName>
    </submittedName>
</protein>
<reference evidence="2 3" key="1">
    <citation type="journal article" date="2010" name="Science">
        <title>Pathogenicity determinants in smut fungi revealed by genome comparison.</title>
        <authorList>
            <person name="Schirawski J."/>
            <person name="Mannhaupt G."/>
            <person name="Muench K."/>
            <person name="Brefort T."/>
            <person name="Schipper K."/>
            <person name="Doehlemann G."/>
            <person name="Di Stasio M."/>
            <person name="Roessel N."/>
            <person name="Mendoza-Mendoza A."/>
            <person name="Pester D."/>
            <person name="Mueller O."/>
            <person name="Winterberg B."/>
            <person name="Meyer E."/>
            <person name="Ghareeb H."/>
            <person name="Wollenberg T."/>
            <person name="Muensterkoetter M."/>
            <person name="Wong P."/>
            <person name="Walter M."/>
            <person name="Stukenbrock E."/>
            <person name="Gueldener U."/>
            <person name="Kahmann R."/>
        </authorList>
    </citation>
    <scope>NUCLEOTIDE SEQUENCE [LARGE SCALE GENOMIC DNA]</scope>
    <source>
        <strain evidence="3">SRZ2</strain>
    </source>
</reference>
<dbReference type="VEuPathDB" id="FungiDB:sr10752"/>
<name>E6ZZQ9_SPORE</name>
<evidence type="ECO:0000256" key="1">
    <source>
        <dbReference type="SAM" id="MobiDB-lite"/>
    </source>
</evidence>
<dbReference type="AlphaFoldDB" id="E6ZZQ9"/>
<keyword evidence="3" id="KW-1185">Reference proteome</keyword>
<organism evidence="2 3">
    <name type="scientific">Sporisorium reilianum (strain SRZ2)</name>
    <name type="common">Maize head smut fungus</name>
    <dbReference type="NCBI Taxonomy" id="999809"/>
    <lineage>
        <taxon>Eukaryota</taxon>
        <taxon>Fungi</taxon>
        <taxon>Dikarya</taxon>
        <taxon>Basidiomycota</taxon>
        <taxon>Ustilaginomycotina</taxon>
        <taxon>Ustilaginomycetes</taxon>
        <taxon>Ustilaginales</taxon>
        <taxon>Ustilaginaceae</taxon>
        <taxon>Sporisorium</taxon>
    </lineage>
</organism>
<feature type="region of interest" description="Disordered" evidence="1">
    <location>
        <begin position="308"/>
        <end position="333"/>
    </location>
</feature>
<gene>
    <name evidence="2" type="ORF">sr10752</name>
</gene>
<proteinExistence type="predicted"/>